<dbReference type="InterPro" id="IPR056711">
    <property type="entry name" value="DUF7809"/>
</dbReference>
<sequence>MYGTAQELSVNLKIFQNFPLSHTRFGFDLKDSYTTMPLVYESMDGVPFMNKSDLYCLLQNLIKERLLENTESGILFFSMQSILLKSYEARIIGVCEFVVDDGIWLHFIRDLFTQFHKKFMTQKSSTSREDWNFEKALKMFKTILPVWNEQELSSFKKDLMNFFDSKSGNFHEISLCIQSLAGFLRQLISKNPEKFLPYDKETNPNCSIVVRVFDSYGVQFVMKSELFKAINIRNPNSKRLECKDINGKIMAMSFEKVQRKYKDRIENIEFIKCPIQRTDHKAVPIMAPSGDHCILAIDFLFEILNELIFTHRVFQKVRFEHWYIVRRFFIQMSSFFSPHHKSIFFVTLEEQDNQKQELMKFWTGFDRIPAKYVRNAKKDGFTVQNLKNELANLGLLELFPDIQDYAESVYSEVFKAKKEEFLRTCDLFKAVEKCLLNSIFKQFPTLCLFLHTQNACHSLPELKCDFCVFSNGNRFKNTNWNEPNFKKTLSTYIESDPENLYLYEIKLPDGTELTNSYNQFFNIEQIRKHKIKYFIYDQNDLIYFAKNSKNLRTRRLRDECRYSLDAFQKFYPEKKLYIRTIPSKAKRDGSKRVFVEEVLDLIPVVLRQQNTPIEETDDRLEKYRRKWETHDEAMEFSISLTEFWYILEEFGVDKTRITVIPDPVHELTIPKMAKELTIRTLNLVSPRGELVMRSEQAVFHIFEVVYCGVNWTKDSCRKHENCLKELRNKIILCVRTYSEMDEGTYVSVDHVDSVINYLKNRCSFQIQSNTPSPLVELQNMKFDDLISKEEHISNCQKFGLTKFMSNMENLEPFTFVFAVRVHYFTMFLEEFLDFETQDLTHLFMNEIEFRSFSFAKNLDFDNLPNFYADECITPSRHEALKAVHQKVLDEFKFSDYKTDIRLEEVPNKLVLALSFFNRSIWEIRATVREILDLPVDVSRGKEYCKFQSKMEKIEKESKQNKKKRDSVKFHDFCEKLAFDKAFFEVVDTEICQDSNISKKFLAESDSVGNDSVSDFPGKHDNETQTNPPTSVDLSCPKKMYIFDKIAHNSCIVQYDELRKKYKKLQETLKNLNRWKMYNKNLISKSRLSNKELNKAKILVEKNTKLLEKNHTKLAAVESDLREKEAQLHSVLTKLGSVSDIVELKKDCKSFSNETWKAVITLKSLGVSDEKVGEVITTVADLVGVKLDAVPSASTCRNYALSMLNLSKTHISRQLSTLIDNGEFVCLASDETTKGTVKLQAFGVHTSDGKFTCIGIEPVAEKSAQTAFNALESTISHMPEASPNFFKQFLVSVRSTISDSARTELKLNELVQNARRKALPEIVSNYDKLSNEEKIELTHFSQYFCQLHVISNYTNVVLKTLLEHELVESKGSKLGEPSVFVLIKNVSQLFGQRGSGLHGILQMWTAWCEKHHVNRFTFPSFVGNRFNILFVIASRVFFHRHHLLEFIKECDCSKTDLRATRDLLENDIIVEHLHVLGLLDQLVTGPLWRIAQCCDHVLDTCQYALQLKKWFEDCSVFPVSFFDGSSPTPSLQVNSPTSSALLLQALLNRDPTDMSSEVVLLVSANSLEYFSRAFAPFLTGGKYCDDTDEIKRTTGYAPATNRDIESVFGLMSHFFDSKPNMRIDVRVALTLLKKNHTLQWLQQLPILDQEQILNESRSALPQLREAANSRQIDIKTVILRLMRDKNLQAAKKQAKDEQDRCKYTKDILSLGFWQTSREIQKGLSNLSEKEKYSALASQLKFRKFVIKQAAPSSSFTVSADQKALSVAELVVKLESLISGHQYSKQLLLMDHEYIGKKFIDSATKKKGFIADIRLISGKKAVTLQYDDGSNPRQVEFSSFQSSVAAGKITLN</sequence>
<dbReference type="GO" id="GO:0000175">
    <property type="term" value="F:3'-5'-RNA exonuclease activity"/>
    <property type="evidence" value="ECO:0007669"/>
    <property type="project" value="InterPro"/>
</dbReference>
<evidence type="ECO:0000313" key="6">
    <source>
        <dbReference type="Proteomes" id="UP000230233"/>
    </source>
</evidence>
<name>A0A2G5UHS9_9PELO</name>
<keyword evidence="6" id="KW-1185">Reference proteome</keyword>
<dbReference type="PANTHER" id="PTHR11046:SF27">
    <property type="entry name" value="PROTEIN CBG26503"/>
    <property type="match status" value="1"/>
</dbReference>
<dbReference type="Proteomes" id="UP000230233">
    <property type="component" value="Chromosome III"/>
</dbReference>
<dbReference type="PANTHER" id="PTHR11046">
    <property type="entry name" value="OLIGORIBONUCLEASE, MITOCHONDRIAL"/>
    <property type="match status" value="1"/>
</dbReference>
<feature type="domain" description="DUF7809" evidence="4">
    <location>
        <begin position="48"/>
        <end position="198"/>
    </location>
</feature>
<proteinExistence type="predicted"/>
<evidence type="ECO:0000256" key="3">
    <source>
        <dbReference type="SAM" id="MobiDB-lite"/>
    </source>
</evidence>
<keyword evidence="1" id="KW-0378">Hydrolase</keyword>
<gene>
    <name evidence="5" type="primary">Cnig_chr_III.g10913</name>
    <name evidence="5" type="ORF">B9Z55_010913</name>
</gene>
<feature type="coiled-coil region" evidence="2">
    <location>
        <begin position="1106"/>
        <end position="1133"/>
    </location>
</feature>
<evidence type="ECO:0000256" key="2">
    <source>
        <dbReference type="SAM" id="Coils"/>
    </source>
</evidence>
<keyword evidence="1" id="KW-0540">Nuclease</keyword>
<dbReference type="STRING" id="1611254.A0A2G5UHS9"/>
<dbReference type="Pfam" id="PF25100">
    <property type="entry name" value="DUF7809"/>
    <property type="match status" value="1"/>
</dbReference>
<evidence type="ECO:0000256" key="1">
    <source>
        <dbReference type="ARBA" id="ARBA00022722"/>
    </source>
</evidence>
<dbReference type="InterPro" id="IPR022894">
    <property type="entry name" value="Oligoribonuclease"/>
</dbReference>
<accession>A0A2G5UHS9</accession>
<dbReference type="EMBL" id="PDUG01000003">
    <property type="protein sequence ID" value="PIC39122.1"/>
    <property type="molecule type" value="Genomic_DNA"/>
</dbReference>
<keyword evidence="2" id="KW-0175">Coiled coil</keyword>
<reference evidence="6" key="1">
    <citation type="submission" date="2017-10" db="EMBL/GenBank/DDBJ databases">
        <title>Rapid genome shrinkage in a self-fertile nematode reveals novel sperm competition proteins.</title>
        <authorList>
            <person name="Yin D."/>
            <person name="Schwarz E.M."/>
            <person name="Thomas C.G."/>
            <person name="Felde R.L."/>
            <person name="Korf I.F."/>
            <person name="Cutter A.D."/>
            <person name="Schartner C.M."/>
            <person name="Ralston E.J."/>
            <person name="Meyer B.J."/>
            <person name="Haag E.S."/>
        </authorList>
    </citation>
    <scope>NUCLEOTIDE SEQUENCE [LARGE SCALE GENOMIC DNA]</scope>
    <source>
        <strain evidence="6">JU1422</strain>
    </source>
</reference>
<feature type="coiled-coil region" evidence="2">
    <location>
        <begin position="1047"/>
        <end position="1074"/>
    </location>
</feature>
<comment type="caution">
    <text evidence="5">The sequence shown here is derived from an EMBL/GenBank/DDBJ whole genome shotgun (WGS) entry which is preliminary data.</text>
</comment>
<protein>
    <recommendedName>
        <fullName evidence="4">DUF7809 domain-containing protein</fullName>
    </recommendedName>
</protein>
<organism evidence="5 6">
    <name type="scientific">Caenorhabditis nigoni</name>
    <dbReference type="NCBI Taxonomy" id="1611254"/>
    <lineage>
        <taxon>Eukaryota</taxon>
        <taxon>Metazoa</taxon>
        <taxon>Ecdysozoa</taxon>
        <taxon>Nematoda</taxon>
        <taxon>Chromadorea</taxon>
        <taxon>Rhabditida</taxon>
        <taxon>Rhabditina</taxon>
        <taxon>Rhabditomorpha</taxon>
        <taxon>Rhabditoidea</taxon>
        <taxon>Rhabditidae</taxon>
        <taxon>Peloderinae</taxon>
        <taxon>Caenorhabditis</taxon>
    </lineage>
</organism>
<feature type="region of interest" description="Disordered" evidence="3">
    <location>
        <begin position="1011"/>
        <end position="1030"/>
    </location>
</feature>
<dbReference type="OrthoDB" id="6159600at2759"/>
<evidence type="ECO:0000313" key="5">
    <source>
        <dbReference type="EMBL" id="PIC39122.1"/>
    </source>
</evidence>
<evidence type="ECO:0000259" key="4">
    <source>
        <dbReference type="Pfam" id="PF25100"/>
    </source>
</evidence>